<organism evidence="3 4">
    <name type="scientific">Cryobacterium roopkundense</name>
    <dbReference type="NCBI Taxonomy" id="1001240"/>
    <lineage>
        <taxon>Bacteria</taxon>
        <taxon>Bacillati</taxon>
        <taxon>Actinomycetota</taxon>
        <taxon>Actinomycetes</taxon>
        <taxon>Micrococcales</taxon>
        <taxon>Microbacteriaceae</taxon>
        <taxon>Cryobacterium</taxon>
    </lineage>
</organism>
<dbReference type="InterPro" id="IPR051271">
    <property type="entry name" value="2C-system_Tx_regulators"/>
</dbReference>
<comment type="caution">
    <text evidence="3">The sequence shown here is derived from an EMBL/GenBank/DDBJ whole genome shotgun (WGS) entry which is preliminary data.</text>
</comment>
<dbReference type="AlphaFoldDB" id="A0A7W8ZXX8"/>
<gene>
    <name evidence="3" type="ORF">BJ997_002806</name>
</gene>
<dbReference type="InterPro" id="IPR011006">
    <property type="entry name" value="CheY-like_superfamily"/>
</dbReference>
<dbReference type="PANTHER" id="PTHR45526:SF1">
    <property type="entry name" value="TRANSCRIPTIONAL REGULATORY PROTEIN DCUR-RELATED"/>
    <property type="match status" value="1"/>
</dbReference>
<name>A0A7W8ZXX8_9MICO</name>
<proteinExistence type="predicted"/>
<sequence>MSVPGTIRTLIVDDDASVCRLHVRYVEGLAGFTVVGTAATGQEAVDFAAANEVDLILLDMHLPDFSGIEVLHRLRGLTRDAIDVIVVTSANEPVTVRQAAAARVADYLMKPFSRSVFELRLAAYRAGFGVGSSDDFRGALRQADIDGMFLPARPAPRPDTAALAIVPEARLPKGLSAPTVALVLGVLRAREVSSVADVADACGLARGTARRYLDFLRLSGQALVTHRYGVRGRPELLFSLAPG</sequence>
<reference evidence="3 4" key="1">
    <citation type="submission" date="2020-08" db="EMBL/GenBank/DDBJ databases">
        <title>Sequencing the genomes of 1000 actinobacteria strains.</title>
        <authorList>
            <person name="Klenk H.-P."/>
        </authorList>
    </citation>
    <scope>NUCLEOTIDE SEQUENCE [LARGE SCALE GENOMIC DNA]</scope>
    <source>
        <strain evidence="3 4">DSM 21065</strain>
    </source>
</reference>
<accession>A0A7W8ZXX8</accession>
<dbReference type="PROSITE" id="PS50110">
    <property type="entry name" value="RESPONSE_REGULATORY"/>
    <property type="match status" value="1"/>
</dbReference>
<evidence type="ECO:0000313" key="3">
    <source>
        <dbReference type="EMBL" id="MBB5642258.1"/>
    </source>
</evidence>
<protein>
    <submittedName>
        <fullName evidence="3">Response regulator of citrate/malate metabolism</fullName>
    </submittedName>
</protein>
<dbReference type="SUPFAM" id="SSF52172">
    <property type="entry name" value="CheY-like"/>
    <property type="match status" value="1"/>
</dbReference>
<feature type="modified residue" description="4-aspartylphosphate" evidence="1">
    <location>
        <position position="59"/>
    </location>
</feature>
<keyword evidence="1" id="KW-0597">Phosphoprotein</keyword>
<evidence type="ECO:0000256" key="1">
    <source>
        <dbReference type="PROSITE-ProRule" id="PRU00169"/>
    </source>
</evidence>
<evidence type="ECO:0000313" key="4">
    <source>
        <dbReference type="Proteomes" id="UP000561726"/>
    </source>
</evidence>
<dbReference type="RefSeq" id="WP_183323532.1">
    <property type="nucleotide sequence ID" value="NZ_JACHBQ010000001.1"/>
</dbReference>
<dbReference type="PANTHER" id="PTHR45526">
    <property type="entry name" value="TRANSCRIPTIONAL REGULATORY PROTEIN DPIA"/>
    <property type="match status" value="1"/>
</dbReference>
<dbReference type="GO" id="GO:0000156">
    <property type="term" value="F:phosphorelay response regulator activity"/>
    <property type="evidence" value="ECO:0007669"/>
    <property type="project" value="TreeGrafter"/>
</dbReference>
<feature type="domain" description="Response regulatory" evidence="2">
    <location>
        <begin position="8"/>
        <end position="125"/>
    </location>
</feature>
<dbReference type="SMART" id="SM00448">
    <property type="entry name" value="REC"/>
    <property type="match status" value="1"/>
</dbReference>
<dbReference type="Gene3D" id="3.40.50.2300">
    <property type="match status" value="1"/>
</dbReference>
<dbReference type="Pfam" id="PF00072">
    <property type="entry name" value="Response_reg"/>
    <property type="match status" value="1"/>
</dbReference>
<dbReference type="Proteomes" id="UP000561726">
    <property type="component" value="Unassembled WGS sequence"/>
</dbReference>
<dbReference type="InterPro" id="IPR001789">
    <property type="entry name" value="Sig_transdc_resp-reg_receiver"/>
</dbReference>
<dbReference type="EMBL" id="JACHBQ010000001">
    <property type="protein sequence ID" value="MBB5642258.1"/>
    <property type="molecule type" value="Genomic_DNA"/>
</dbReference>
<evidence type="ECO:0000259" key="2">
    <source>
        <dbReference type="PROSITE" id="PS50110"/>
    </source>
</evidence>